<keyword evidence="2" id="KW-1185">Reference proteome</keyword>
<comment type="caution">
    <text evidence="1">The sequence shown here is derived from an EMBL/GenBank/DDBJ whole genome shotgun (WGS) entry which is preliminary data.</text>
</comment>
<evidence type="ECO:0000313" key="1">
    <source>
        <dbReference type="EMBL" id="ORW86456.1"/>
    </source>
</evidence>
<name>A0A1X2DEB3_9MYCO</name>
<dbReference type="RefSeq" id="WP_085249032.1">
    <property type="nucleotide sequence ID" value="NZ_CAJMWJ010000001.1"/>
</dbReference>
<accession>A0A1X2DEB3</accession>
<dbReference type="GeneID" id="93496689"/>
<proteinExistence type="predicted"/>
<organism evidence="1 2">
    <name type="scientific">Mycobacterium riyadhense</name>
    <dbReference type="NCBI Taxonomy" id="486698"/>
    <lineage>
        <taxon>Bacteria</taxon>
        <taxon>Bacillati</taxon>
        <taxon>Actinomycetota</taxon>
        <taxon>Actinomycetes</taxon>
        <taxon>Mycobacteriales</taxon>
        <taxon>Mycobacteriaceae</taxon>
        <taxon>Mycobacterium</taxon>
    </lineage>
</organism>
<dbReference type="EMBL" id="LQPQ01000025">
    <property type="protein sequence ID" value="ORW86456.1"/>
    <property type="molecule type" value="Genomic_DNA"/>
</dbReference>
<sequence>MAVKTRVGNIAVSKPSLTENVPVTTRAILCLGMNTLLSQPVRLAVCALEVAGMFAEAALATDSTVQ</sequence>
<dbReference type="AlphaFoldDB" id="A0A1X2DEB3"/>
<evidence type="ECO:0000313" key="2">
    <source>
        <dbReference type="Proteomes" id="UP000193087"/>
    </source>
</evidence>
<reference evidence="1 2" key="1">
    <citation type="submission" date="2016-01" db="EMBL/GenBank/DDBJ databases">
        <title>The new phylogeny of the genus Mycobacterium.</title>
        <authorList>
            <person name="Tarcisio F."/>
            <person name="Conor M."/>
            <person name="Antonella G."/>
            <person name="Elisabetta G."/>
            <person name="Giulia F.S."/>
            <person name="Sara T."/>
            <person name="Anna F."/>
            <person name="Clotilde B."/>
            <person name="Roberto B."/>
            <person name="Veronica D.S."/>
            <person name="Fabio R."/>
            <person name="Monica P."/>
            <person name="Olivier J."/>
            <person name="Enrico T."/>
            <person name="Nicola S."/>
        </authorList>
    </citation>
    <scope>NUCLEOTIDE SEQUENCE [LARGE SCALE GENOMIC DNA]</scope>
    <source>
        <strain evidence="1 2">DSM 45176</strain>
    </source>
</reference>
<gene>
    <name evidence="1" type="ORF">AWC22_10900</name>
</gene>
<protein>
    <submittedName>
        <fullName evidence="1">Uncharacterized protein</fullName>
    </submittedName>
</protein>
<dbReference type="Proteomes" id="UP000193087">
    <property type="component" value="Unassembled WGS sequence"/>
</dbReference>